<comment type="caution">
    <text evidence="1">The sequence shown here is derived from an EMBL/GenBank/DDBJ whole genome shotgun (WGS) entry which is preliminary data.</text>
</comment>
<evidence type="ECO:0000313" key="1">
    <source>
        <dbReference type="EMBL" id="PJF34172.1"/>
    </source>
</evidence>
<evidence type="ECO:0000313" key="2">
    <source>
        <dbReference type="Proteomes" id="UP000229681"/>
    </source>
</evidence>
<reference evidence="1 2" key="1">
    <citation type="submission" date="2017-11" db="EMBL/GenBank/DDBJ databases">
        <title>Evolution of Phototrophy in the Chloroflexi Phylum Driven by Horizontal Gene Transfer.</title>
        <authorList>
            <person name="Ward L.M."/>
            <person name="Hemp J."/>
            <person name="Shih P.M."/>
            <person name="Mcglynn S.E."/>
            <person name="Fischer W."/>
        </authorList>
    </citation>
    <scope>NUCLEOTIDE SEQUENCE [LARGE SCALE GENOMIC DNA]</scope>
    <source>
        <strain evidence="1">JP3_13</strain>
    </source>
</reference>
<protein>
    <submittedName>
        <fullName evidence="1">D-tyrosyl-tRNA(Tyr) deacylase</fullName>
    </submittedName>
</protein>
<proteinExistence type="predicted"/>
<feature type="non-terminal residue" evidence="1">
    <location>
        <position position="24"/>
    </location>
</feature>
<accession>A0A2M8P9G3</accession>
<dbReference type="Proteomes" id="UP000229681">
    <property type="component" value="Unassembled WGS sequence"/>
</dbReference>
<sequence>MRVVLQRVTRASVTVDGQVVGAID</sequence>
<organism evidence="1 2">
    <name type="scientific">Candidatus Thermofonsia Clade 1 bacterium</name>
    <dbReference type="NCBI Taxonomy" id="2364210"/>
    <lineage>
        <taxon>Bacteria</taxon>
        <taxon>Bacillati</taxon>
        <taxon>Chloroflexota</taxon>
        <taxon>Candidatus Thermofontia</taxon>
        <taxon>Candidatus Thermofonsia Clade 1</taxon>
    </lineage>
</organism>
<gene>
    <name evidence="1" type="ORF">CUN49_16780</name>
</gene>
<dbReference type="SUPFAM" id="SSF69500">
    <property type="entry name" value="DTD-like"/>
    <property type="match status" value="1"/>
</dbReference>
<dbReference type="Gene3D" id="3.50.80.10">
    <property type="entry name" value="D-tyrosyl-tRNA(Tyr) deacylase"/>
    <property type="match status" value="1"/>
</dbReference>
<dbReference type="InterPro" id="IPR023509">
    <property type="entry name" value="DTD-like_sf"/>
</dbReference>
<dbReference type="AlphaFoldDB" id="A0A2M8P9G3"/>
<dbReference type="EMBL" id="PGTM01000574">
    <property type="protein sequence ID" value="PJF34172.1"/>
    <property type="molecule type" value="Genomic_DNA"/>
</dbReference>
<name>A0A2M8P9G3_9CHLR</name>